<sequence length="334" mass="35051">MKALVYTGVEALSYMDVPDPVPAEGEVLVKIQASGICGSDMHAFLGHDARRPAPLILGHEAAGIITGGVRDGERVTINPLMACGVCLDCERGHTNLCAHRQIISMTPREGAFADYVAIPAHNLVTVPDHVPFEHAALAEPIACGWQGARQALHGFSQPTAELSALVLGGGAIGVGAALSLKAQGVEKVSILEPNPIRRARLESLDGITILSPEETPDEGTADIVVDAVGYAATRVTASRCAARGGAIVHIGLGEDEGGLDIRRMTLLGIRFLGIYTYTTQDFKDTAQAIFDGRMGRLDWIDMRPLSQGASAFTDIRAGATSAAKIILNPTSGSV</sequence>
<evidence type="ECO:0000313" key="4">
    <source>
        <dbReference type="EMBL" id="CUH59416.1"/>
    </source>
</evidence>
<dbReference type="SUPFAM" id="SSF51735">
    <property type="entry name" value="NAD(P)-binding Rossmann-fold domains"/>
    <property type="match status" value="1"/>
</dbReference>
<dbReference type="InterPro" id="IPR013149">
    <property type="entry name" value="ADH-like_C"/>
</dbReference>
<dbReference type="Gene3D" id="3.40.50.720">
    <property type="entry name" value="NAD(P)-binding Rossmann-like Domain"/>
    <property type="match status" value="1"/>
</dbReference>
<dbReference type="RefSeq" id="WP_058122632.1">
    <property type="nucleotide sequence ID" value="NZ_CYRX01000010.1"/>
</dbReference>
<proteinExistence type="predicted"/>
<evidence type="ECO:0000259" key="2">
    <source>
        <dbReference type="Pfam" id="PF00107"/>
    </source>
</evidence>
<dbReference type="InterPro" id="IPR050129">
    <property type="entry name" value="Zn_alcohol_dh"/>
</dbReference>
<dbReference type="PANTHER" id="PTHR43401:SF2">
    <property type="entry name" value="L-THREONINE 3-DEHYDROGENASE"/>
    <property type="match status" value="1"/>
</dbReference>
<feature type="domain" description="Alcohol dehydrogenase-like C-terminal" evidence="2">
    <location>
        <begin position="171"/>
        <end position="288"/>
    </location>
</feature>
<name>A0A0P1EWV3_9RHOB</name>
<feature type="domain" description="Alcohol dehydrogenase-like N-terminal" evidence="3">
    <location>
        <begin position="24"/>
        <end position="128"/>
    </location>
</feature>
<accession>A0A0P1EWV3</accession>
<dbReference type="Gene3D" id="3.90.180.10">
    <property type="entry name" value="Medium-chain alcohol dehydrogenases, catalytic domain"/>
    <property type="match status" value="1"/>
</dbReference>
<dbReference type="InterPro" id="IPR011032">
    <property type="entry name" value="GroES-like_sf"/>
</dbReference>
<dbReference type="EC" id="1.1.1.103" evidence="4"/>
<evidence type="ECO:0000313" key="5">
    <source>
        <dbReference type="Proteomes" id="UP000051298"/>
    </source>
</evidence>
<reference evidence="4 5" key="1">
    <citation type="submission" date="2015-09" db="EMBL/GenBank/DDBJ databases">
        <authorList>
            <consortium name="Swine Surveillance"/>
        </authorList>
    </citation>
    <scope>NUCLEOTIDE SEQUENCE [LARGE SCALE GENOMIC DNA]</scope>
    <source>
        <strain evidence="4 5">CECT 5294</strain>
    </source>
</reference>
<dbReference type="GO" id="GO:0008743">
    <property type="term" value="F:L-threonine 3-dehydrogenase activity"/>
    <property type="evidence" value="ECO:0007669"/>
    <property type="project" value="UniProtKB-EC"/>
</dbReference>
<dbReference type="Proteomes" id="UP000051298">
    <property type="component" value="Unassembled WGS sequence"/>
</dbReference>
<protein>
    <submittedName>
        <fullName evidence="4">L-threonine 3-dehydrogenase</fullName>
        <ecNumber evidence="4">1.1.1.103</ecNumber>
    </submittedName>
</protein>
<organism evidence="4 5">
    <name type="scientific">Thalassobacter stenotrophicus</name>
    <dbReference type="NCBI Taxonomy" id="266809"/>
    <lineage>
        <taxon>Bacteria</taxon>
        <taxon>Pseudomonadati</taxon>
        <taxon>Pseudomonadota</taxon>
        <taxon>Alphaproteobacteria</taxon>
        <taxon>Rhodobacterales</taxon>
        <taxon>Roseobacteraceae</taxon>
        <taxon>Thalassobacter</taxon>
    </lineage>
</organism>
<evidence type="ECO:0000256" key="1">
    <source>
        <dbReference type="ARBA" id="ARBA00023002"/>
    </source>
</evidence>
<dbReference type="Pfam" id="PF08240">
    <property type="entry name" value="ADH_N"/>
    <property type="match status" value="1"/>
</dbReference>
<dbReference type="Pfam" id="PF00107">
    <property type="entry name" value="ADH_zinc_N"/>
    <property type="match status" value="1"/>
</dbReference>
<dbReference type="InterPro" id="IPR036291">
    <property type="entry name" value="NAD(P)-bd_dom_sf"/>
</dbReference>
<dbReference type="EMBL" id="CYRX01000010">
    <property type="protein sequence ID" value="CUH59416.1"/>
    <property type="molecule type" value="Genomic_DNA"/>
</dbReference>
<keyword evidence="1 4" id="KW-0560">Oxidoreductase</keyword>
<dbReference type="InterPro" id="IPR013154">
    <property type="entry name" value="ADH-like_N"/>
</dbReference>
<evidence type="ECO:0000259" key="3">
    <source>
        <dbReference type="Pfam" id="PF08240"/>
    </source>
</evidence>
<gene>
    <name evidence="4" type="primary">tdh</name>
    <name evidence="4" type="ORF">THS5294_00702</name>
</gene>
<dbReference type="PANTHER" id="PTHR43401">
    <property type="entry name" value="L-THREONINE 3-DEHYDROGENASE"/>
    <property type="match status" value="1"/>
</dbReference>
<dbReference type="AlphaFoldDB" id="A0A0P1EWV3"/>
<dbReference type="STRING" id="266809.PM03_03840"/>
<dbReference type="eggNOG" id="COG1063">
    <property type="taxonomic scope" value="Bacteria"/>
</dbReference>
<dbReference type="SUPFAM" id="SSF50129">
    <property type="entry name" value="GroES-like"/>
    <property type="match status" value="1"/>
</dbReference>